<reference evidence="1 2" key="1">
    <citation type="submission" date="2023-04" db="EMBL/GenBank/DDBJ databases">
        <title>Draft genome sequence of acteroides sedimenti strain YN3PY1.</title>
        <authorList>
            <person name="Yoshida N."/>
        </authorList>
    </citation>
    <scope>NUCLEOTIDE SEQUENCE [LARGE SCALE GENOMIC DNA]</scope>
    <source>
        <strain evidence="1 2">YN3PY1</strain>
    </source>
</reference>
<evidence type="ECO:0000313" key="1">
    <source>
        <dbReference type="EMBL" id="BEG99461.1"/>
    </source>
</evidence>
<organism evidence="1 2">
    <name type="scientific">Bacteroides sedimenti</name>
    <dbReference type="NCBI Taxonomy" id="2136147"/>
    <lineage>
        <taxon>Bacteria</taxon>
        <taxon>Pseudomonadati</taxon>
        <taxon>Bacteroidota</taxon>
        <taxon>Bacteroidia</taxon>
        <taxon>Bacteroidales</taxon>
        <taxon>Bacteroidaceae</taxon>
        <taxon>Bacteroides</taxon>
    </lineage>
</organism>
<dbReference type="Proteomes" id="UP001496674">
    <property type="component" value="Chromosome"/>
</dbReference>
<accession>A0ABM8IBU9</accession>
<keyword evidence="2" id="KW-1185">Reference proteome</keyword>
<name>A0ABM8IBU9_9BACE</name>
<protein>
    <recommendedName>
        <fullName evidence="3">DUF4738 domain-containing protein</fullName>
    </recommendedName>
</protein>
<dbReference type="EMBL" id="AP028055">
    <property type="protein sequence ID" value="BEG99461.1"/>
    <property type="molecule type" value="Genomic_DNA"/>
</dbReference>
<evidence type="ECO:0008006" key="3">
    <source>
        <dbReference type="Google" id="ProtNLM"/>
    </source>
</evidence>
<gene>
    <name evidence="1" type="ORF">BSYN_17260</name>
</gene>
<proteinExistence type="predicted"/>
<sequence>MGCVNKTNKVSLIPITRVDRDSNKIYVDSIVMLYKDISASTQKVTRIFYYSNETNKTFRYYLIKQDKQVLLKLSNDDITSGYLNFNKEISTKIYISHSLLDFRRGGFKFVKFDSKDSLYVFCGADMGFSKDCFYYYFDKNIRLRKIYTGDGEIFFVEKLTSYLK</sequence>
<evidence type="ECO:0000313" key="2">
    <source>
        <dbReference type="Proteomes" id="UP001496674"/>
    </source>
</evidence>